<feature type="transmembrane region" description="Helical" evidence="5">
    <location>
        <begin position="352"/>
        <end position="375"/>
    </location>
</feature>
<dbReference type="PANTHER" id="PTHR42718:SF48">
    <property type="entry name" value="CONSERVED TWO-DOMAIN MEMBRANE PROTEIN-RELATED"/>
    <property type="match status" value="1"/>
</dbReference>
<feature type="transmembrane region" description="Helical" evidence="5">
    <location>
        <begin position="129"/>
        <end position="149"/>
    </location>
</feature>
<gene>
    <name evidence="7" type="ORF">GCM10009838_26100</name>
</gene>
<proteinExistence type="predicted"/>
<evidence type="ECO:0000256" key="4">
    <source>
        <dbReference type="ARBA" id="ARBA00023136"/>
    </source>
</evidence>
<sequence length="448" mass="45047">MFAVVACSVFVANLDLFIVNVALPAMGGSFGGSTLGSLSWVLNAYAIVFAALLVAAGRFADRVGHKPVFLAGLAVFTLASVACAASPGVPALVAARVVQAAGAAMLMPTSLALLLATTPAERRAHAVRMWASIGGIAASLGPVAGGLLVEAGWRWVFLVNVPVGIAAVVAGVRVLPTGAGRERDRGALPDLLGAALLTAAVAVLALGLVKSGDWGWTDDRTLISLAAAVLAAVGFLIRSARHPAPIVTLPLFRIRAFSAASAGLTLFSIAFAAALLGAILWVQDVWGWSAVRTGFAVAPGPLVVPPIALRIGPVVARFGAGLVALAGSVAMAGGALWWAAALDVRSGYAAAFLPGWILIGVGVGLTVPVLTGAAAATVPPAQFATGSALTAMGRQIGSVLGVAVLVSVLGTPHGPRVAEAFRHGWYAVAIAAVLSAIGVLPLVRRRRG</sequence>
<dbReference type="CDD" id="cd17321">
    <property type="entry name" value="MFS_MMR_MDR_like"/>
    <property type="match status" value="1"/>
</dbReference>
<dbReference type="InterPro" id="IPR011701">
    <property type="entry name" value="MFS"/>
</dbReference>
<protein>
    <submittedName>
        <fullName evidence="7">MFS transporter</fullName>
    </submittedName>
</protein>
<feature type="transmembrane region" description="Helical" evidence="5">
    <location>
        <begin position="321"/>
        <end position="340"/>
    </location>
</feature>
<feature type="transmembrane region" description="Helical" evidence="5">
    <location>
        <begin position="257"/>
        <end position="282"/>
    </location>
</feature>
<evidence type="ECO:0000256" key="5">
    <source>
        <dbReference type="SAM" id="Phobius"/>
    </source>
</evidence>
<evidence type="ECO:0000256" key="1">
    <source>
        <dbReference type="ARBA" id="ARBA00004651"/>
    </source>
</evidence>
<feature type="transmembrane region" description="Helical" evidence="5">
    <location>
        <begin position="40"/>
        <end position="60"/>
    </location>
</feature>
<organism evidence="7 8">
    <name type="scientific">Catenulispora subtropica</name>
    <dbReference type="NCBI Taxonomy" id="450798"/>
    <lineage>
        <taxon>Bacteria</taxon>
        <taxon>Bacillati</taxon>
        <taxon>Actinomycetota</taxon>
        <taxon>Actinomycetes</taxon>
        <taxon>Catenulisporales</taxon>
        <taxon>Catenulisporaceae</taxon>
        <taxon>Catenulispora</taxon>
    </lineage>
</organism>
<name>A0ABN2RCR5_9ACTN</name>
<accession>A0ABN2RCR5</accession>
<feature type="transmembrane region" description="Helical" evidence="5">
    <location>
        <begin position="67"/>
        <end position="87"/>
    </location>
</feature>
<feature type="transmembrane region" description="Helical" evidence="5">
    <location>
        <begin position="93"/>
        <end position="117"/>
    </location>
</feature>
<dbReference type="Gene3D" id="1.20.1720.10">
    <property type="entry name" value="Multidrug resistance protein D"/>
    <property type="match status" value="1"/>
</dbReference>
<dbReference type="InterPro" id="IPR020846">
    <property type="entry name" value="MFS_dom"/>
</dbReference>
<evidence type="ECO:0000256" key="3">
    <source>
        <dbReference type="ARBA" id="ARBA00022989"/>
    </source>
</evidence>
<feature type="transmembrane region" description="Helical" evidence="5">
    <location>
        <begin position="425"/>
        <end position="443"/>
    </location>
</feature>
<dbReference type="InterPro" id="IPR036259">
    <property type="entry name" value="MFS_trans_sf"/>
</dbReference>
<evidence type="ECO:0000313" key="8">
    <source>
        <dbReference type="Proteomes" id="UP001499854"/>
    </source>
</evidence>
<dbReference type="Proteomes" id="UP001499854">
    <property type="component" value="Unassembled WGS sequence"/>
</dbReference>
<keyword evidence="3 5" id="KW-1133">Transmembrane helix</keyword>
<evidence type="ECO:0000313" key="7">
    <source>
        <dbReference type="EMBL" id="GAA1966939.1"/>
    </source>
</evidence>
<feature type="transmembrane region" description="Helical" evidence="5">
    <location>
        <begin position="288"/>
        <end position="309"/>
    </location>
</feature>
<comment type="caution">
    <text evidence="7">The sequence shown here is derived from an EMBL/GenBank/DDBJ whole genome shotgun (WGS) entry which is preliminary data.</text>
</comment>
<feature type="transmembrane region" description="Helical" evidence="5">
    <location>
        <begin position="221"/>
        <end position="237"/>
    </location>
</feature>
<dbReference type="Gene3D" id="1.20.1250.20">
    <property type="entry name" value="MFS general substrate transporter like domains"/>
    <property type="match status" value="1"/>
</dbReference>
<feature type="transmembrane region" description="Helical" evidence="5">
    <location>
        <begin position="155"/>
        <end position="175"/>
    </location>
</feature>
<keyword evidence="2 5" id="KW-0812">Transmembrane</keyword>
<reference evidence="7 8" key="1">
    <citation type="journal article" date="2019" name="Int. J. Syst. Evol. Microbiol.">
        <title>The Global Catalogue of Microorganisms (GCM) 10K type strain sequencing project: providing services to taxonomists for standard genome sequencing and annotation.</title>
        <authorList>
            <consortium name="The Broad Institute Genomics Platform"/>
            <consortium name="The Broad Institute Genome Sequencing Center for Infectious Disease"/>
            <person name="Wu L."/>
            <person name="Ma J."/>
        </authorList>
    </citation>
    <scope>NUCLEOTIDE SEQUENCE [LARGE SCALE GENOMIC DNA]</scope>
    <source>
        <strain evidence="7 8">JCM 16013</strain>
    </source>
</reference>
<dbReference type="Pfam" id="PF07690">
    <property type="entry name" value="MFS_1"/>
    <property type="match status" value="1"/>
</dbReference>
<keyword evidence="8" id="KW-1185">Reference proteome</keyword>
<feature type="domain" description="Major facilitator superfamily (MFS) profile" evidence="6">
    <location>
        <begin position="1"/>
        <end position="447"/>
    </location>
</feature>
<evidence type="ECO:0000259" key="6">
    <source>
        <dbReference type="PROSITE" id="PS50850"/>
    </source>
</evidence>
<feature type="transmembrane region" description="Helical" evidence="5">
    <location>
        <begin position="396"/>
        <end position="413"/>
    </location>
</feature>
<evidence type="ECO:0000256" key="2">
    <source>
        <dbReference type="ARBA" id="ARBA00022692"/>
    </source>
</evidence>
<keyword evidence="4 5" id="KW-0472">Membrane</keyword>
<dbReference type="PANTHER" id="PTHR42718">
    <property type="entry name" value="MAJOR FACILITATOR SUPERFAMILY MULTIDRUG TRANSPORTER MFSC"/>
    <property type="match status" value="1"/>
</dbReference>
<feature type="transmembrane region" description="Helical" evidence="5">
    <location>
        <begin position="187"/>
        <end position="209"/>
    </location>
</feature>
<dbReference type="EMBL" id="BAAAQM010000012">
    <property type="protein sequence ID" value="GAA1966939.1"/>
    <property type="molecule type" value="Genomic_DNA"/>
</dbReference>
<dbReference type="PROSITE" id="PS50850">
    <property type="entry name" value="MFS"/>
    <property type="match status" value="1"/>
</dbReference>
<comment type="subcellular location">
    <subcellularLocation>
        <location evidence="1">Cell membrane</location>
        <topology evidence="1">Multi-pass membrane protein</topology>
    </subcellularLocation>
</comment>
<dbReference type="SUPFAM" id="SSF103473">
    <property type="entry name" value="MFS general substrate transporter"/>
    <property type="match status" value="1"/>
</dbReference>